<organism evidence="1 2">
    <name type="scientific">Candidatus Nitrosopumilus salarius BD31</name>
    <dbReference type="NCBI Taxonomy" id="859350"/>
    <lineage>
        <taxon>Archaea</taxon>
        <taxon>Nitrososphaerota</taxon>
        <taxon>Nitrososphaeria</taxon>
        <taxon>Nitrosopumilales</taxon>
        <taxon>Nitrosopumilaceae</taxon>
        <taxon>Nitrosopumilus</taxon>
    </lineage>
</organism>
<protein>
    <submittedName>
        <fullName evidence="1">Uncharacterized protein</fullName>
    </submittedName>
</protein>
<accession>I3D1K3</accession>
<keyword evidence="2" id="KW-1185">Reference proteome</keyword>
<sequence length="59" mass="7083">MLLKWREKLEIQNSNNKYDDTVNRIIRSKCDEKVKTKIQTINLFKLKIDYESSSACLLY</sequence>
<gene>
    <name evidence="1" type="ORF">BD31_I1570</name>
</gene>
<dbReference type="AlphaFoldDB" id="I3D1K3"/>
<name>I3D1K3_9ARCH</name>
<comment type="caution">
    <text evidence="1">The sequence shown here is derived from an EMBL/GenBank/DDBJ whole genome shotgun (WGS) entry which is preliminary data.</text>
</comment>
<evidence type="ECO:0000313" key="2">
    <source>
        <dbReference type="Proteomes" id="UP000003423"/>
    </source>
</evidence>
<proteinExistence type="predicted"/>
<dbReference type="Proteomes" id="UP000003423">
    <property type="component" value="Unassembled WGS sequence"/>
</dbReference>
<dbReference type="EMBL" id="AEXL02000111">
    <property type="protein sequence ID" value="EIJ65596.1"/>
    <property type="molecule type" value="Genomic_DNA"/>
</dbReference>
<evidence type="ECO:0000313" key="1">
    <source>
        <dbReference type="EMBL" id="EIJ65596.1"/>
    </source>
</evidence>
<reference evidence="1 2" key="1">
    <citation type="journal article" date="2012" name="J. Bacteriol.">
        <title>Genome sequence of "Candidatus Nitrosopumilus salaria" BD31, an ammonia-oxidizing archaeon from the San Francisco Bay estuary.</title>
        <authorList>
            <person name="Mosier A.C."/>
            <person name="Allen E.E."/>
            <person name="Kim M."/>
            <person name="Ferriera S."/>
            <person name="Francis C.A."/>
        </authorList>
    </citation>
    <scope>NUCLEOTIDE SEQUENCE [LARGE SCALE GENOMIC DNA]</scope>
    <source>
        <strain evidence="1 2">BD31</strain>
    </source>
</reference>